<accession>Q5ZA48</accession>
<reference evidence="2" key="1">
    <citation type="journal article" date="2005" name="Nature">
        <title>The map-based sequence of the rice genome.</title>
        <authorList>
            <consortium name="International rice genome sequencing project (IRGSP)"/>
            <person name="Matsumoto T."/>
            <person name="Wu J."/>
            <person name="Kanamori H."/>
            <person name="Katayose Y."/>
            <person name="Fujisawa M."/>
            <person name="Namiki N."/>
            <person name="Mizuno H."/>
            <person name="Yamamoto K."/>
            <person name="Antonio B.A."/>
            <person name="Baba T."/>
            <person name="Sakata K."/>
            <person name="Nagamura Y."/>
            <person name="Aoki H."/>
            <person name="Arikawa K."/>
            <person name="Arita K."/>
            <person name="Bito T."/>
            <person name="Chiden Y."/>
            <person name="Fujitsuka N."/>
            <person name="Fukunaka R."/>
            <person name="Hamada M."/>
            <person name="Harada C."/>
            <person name="Hayashi A."/>
            <person name="Hijishita S."/>
            <person name="Honda M."/>
            <person name="Hosokawa S."/>
            <person name="Ichikawa Y."/>
            <person name="Idonuma A."/>
            <person name="Iijima M."/>
            <person name="Ikeda M."/>
            <person name="Ikeno M."/>
            <person name="Ito K."/>
            <person name="Ito S."/>
            <person name="Ito T."/>
            <person name="Ito Y."/>
            <person name="Ito Y."/>
            <person name="Iwabuchi A."/>
            <person name="Kamiya K."/>
            <person name="Karasawa W."/>
            <person name="Kurita K."/>
            <person name="Katagiri S."/>
            <person name="Kikuta A."/>
            <person name="Kobayashi H."/>
            <person name="Kobayashi N."/>
            <person name="Machita K."/>
            <person name="Maehara T."/>
            <person name="Masukawa M."/>
            <person name="Mizubayashi T."/>
            <person name="Mukai Y."/>
            <person name="Nagasaki H."/>
            <person name="Nagata Y."/>
            <person name="Naito S."/>
            <person name="Nakashima M."/>
            <person name="Nakama Y."/>
            <person name="Nakamichi Y."/>
            <person name="Nakamura M."/>
            <person name="Meguro A."/>
            <person name="Negishi M."/>
            <person name="Ohta I."/>
            <person name="Ohta T."/>
            <person name="Okamoto M."/>
            <person name="Ono N."/>
            <person name="Saji S."/>
            <person name="Sakaguchi M."/>
            <person name="Sakai K."/>
            <person name="Shibata M."/>
            <person name="Shimokawa T."/>
            <person name="Song J."/>
            <person name="Takazaki Y."/>
            <person name="Terasawa K."/>
            <person name="Tsugane M."/>
            <person name="Tsuji K."/>
            <person name="Ueda S."/>
            <person name="Waki K."/>
            <person name="Yamagata H."/>
            <person name="Yamamoto M."/>
            <person name="Yamamoto S."/>
            <person name="Yamane H."/>
            <person name="Yoshiki S."/>
            <person name="Yoshihara R."/>
            <person name="Yukawa K."/>
            <person name="Zhong H."/>
            <person name="Yano M."/>
            <person name="Yuan Q."/>
            <person name="Ouyang S."/>
            <person name="Liu J."/>
            <person name="Jones K.M."/>
            <person name="Gansberger K."/>
            <person name="Moffat K."/>
            <person name="Hill J."/>
            <person name="Bera J."/>
            <person name="Fadrosh D."/>
            <person name="Jin S."/>
            <person name="Johri S."/>
            <person name="Kim M."/>
            <person name="Overton L."/>
            <person name="Reardon M."/>
            <person name="Tsitrin T."/>
            <person name="Vuong H."/>
            <person name="Weaver B."/>
            <person name="Ciecko A."/>
            <person name="Tallon L."/>
            <person name="Jackson J."/>
            <person name="Pai G."/>
            <person name="Aken S.V."/>
            <person name="Utterback T."/>
            <person name="Reidmuller S."/>
            <person name="Feldblyum T."/>
            <person name="Hsiao J."/>
            <person name="Zismann V."/>
            <person name="Iobst S."/>
            <person name="de Vazeille A.R."/>
            <person name="Buell C.R."/>
            <person name="Ying K."/>
            <person name="Li Y."/>
            <person name="Lu T."/>
            <person name="Huang Y."/>
            <person name="Zhao Q."/>
            <person name="Feng Q."/>
            <person name="Zhang L."/>
            <person name="Zhu J."/>
            <person name="Weng Q."/>
            <person name="Mu J."/>
            <person name="Lu Y."/>
            <person name="Fan D."/>
            <person name="Liu Y."/>
            <person name="Guan J."/>
            <person name="Zhang Y."/>
            <person name="Yu S."/>
            <person name="Liu X."/>
            <person name="Zhang Y."/>
            <person name="Hong G."/>
            <person name="Han B."/>
            <person name="Choisne N."/>
            <person name="Demange N."/>
            <person name="Orjeda G."/>
            <person name="Samain S."/>
            <person name="Cattolico L."/>
            <person name="Pelletier E."/>
            <person name="Couloux A."/>
            <person name="Segurens B."/>
            <person name="Wincker P."/>
            <person name="D'Hont A."/>
            <person name="Scarpelli C."/>
            <person name="Weissenbach J."/>
            <person name="Salanoubat M."/>
            <person name="Quetier F."/>
            <person name="Yu Y."/>
            <person name="Kim H.R."/>
            <person name="Rambo T."/>
            <person name="Currie J."/>
            <person name="Collura K."/>
            <person name="Luo M."/>
            <person name="Yang T."/>
            <person name="Ammiraju J.S.S."/>
            <person name="Engler F."/>
            <person name="Soderlund C."/>
            <person name="Wing R.A."/>
            <person name="Palmer L.E."/>
            <person name="de la Bastide M."/>
            <person name="Spiegel L."/>
            <person name="Nascimento L."/>
            <person name="Zutavern T."/>
            <person name="O'Shaughnessy A."/>
            <person name="Dike S."/>
            <person name="Dedhia N."/>
            <person name="Preston R."/>
            <person name="Balija V."/>
            <person name="McCombie W.R."/>
            <person name="Chow T."/>
            <person name="Chen H."/>
            <person name="Chung M."/>
            <person name="Chen C."/>
            <person name="Shaw J."/>
            <person name="Wu H."/>
            <person name="Hsiao K."/>
            <person name="Chao Y."/>
            <person name="Chu M."/>
            <person name="Cheng C."/>
            <person name="Hour A."/>
            <person name="Lee P."/>
            <person name="Lin S."/>
            <person name="Lin Y."/>
            <person name="Liou J."/>
            <person name="Liu S."/>
            <person name="Hsing Y."/>
            <person name="Raghuvanshi S."/>
            <person name="Mohanty A."/>
            <person name="Bharti A.K."/>
            <person name="Gaur A."/>
            <person name="Gupta V."/>
            <person name="Kumar D."/>
            <person name="Ravi V."/>
            <person name="Vij S."/>
            <person name="Kapur A."/>
            <person name="Khurana P."/>
            <person name="Khurana P."/>
            <person name="Khurana J.P."/>
            <person name="Tyagi A.K."/>
            <person name="Gaikwad K."/>
            <person name="Singh A."/>
            <person name="Dalal V."/>
            <person name="Srivastava S."/>
            <person name="Dixit A."/>
            <person name="Pal A.K."/>
            <person name="Ghazi I.A."/>
            <person name="Yadav M."/>
            <person name="Pandit A."/>
            <person name="Bhargava A."/>
            <person name="Sureshbabu K."/>
            <person name="Batra K."/>
            <person name="Sharma T.R."/>
            <person name="Mohapatra T."/>
            <person name="Singh N.K."/>
            <person name="Messing J."/>
            <person name="Nelson A.B."/>
            <person name="Fuks G."/>
            <person name="Kavchok S."/>
            <person name="Keizer G."/>
            <person name="Linton E."/>
            <person name="Llaca V."/>
            <person name="Song R."/>
            <person name="Tanyolac B."/>
            <person name="Young S."/>
            <person name="Ho-Il K."/>
            <person name="Hahn J.H."/>
            <person name="Sangsakoo G."/>
            <person name="Vanavichit A."/>
            <person name="de Mattos Luiz.A.T."/>
            <person name="Zimmer P.D."/>
            <person name="Malone G."/>
            <person name="Dellagostin O."/>
            <person name="de Oliveira A.C."/>
            <person name="Bevan M."/>
            <person name="Bancroft I."/>
            <person name="Minx P."/>
            <person name="Cordum H."/>
            <person name="Wilson R."/>
            <person name="Cheng Z."/>
            <person name="Jin W."/>
            <person name="Jiang J."/>
            <person name="Leong S.A."/>
            <person name="Iwama H."/>
            <person name="Gojobori T."/>
            <person name="Itoh T."/>
            <person name="Niimura Y."/>
            <person name="Fujii Y."/>
            <person name="Habara T."/>
            <person name="Sakai H."/>
            <person name="Sato Y."/>
            <person name="Wilson G."/>
            <person name="Kumar K."/>
            <person name="McCouch S."/>
            <person name="Juretic N."/>
            <person name="Hoen D."/>
            <person name="Wright S."/>
            <person name="Bruskiewich R."/>
            <person name="Bureau T."/>
            <person name="Miyao A."/>
            <person name="Hirochika H."/>
            <person name="Nishikawa T."/>
            <person name="Kadowaki K."/>
            <person name="Sugiura M."/>
            <person name="Burr B."/>
            <person name="Sasaki T."/>
        </authorList>
    </citation>
    <scope>NUCLEOTIDE SEQUENCE [LARGE SCALE GENOMIC DNA]</scope>
    <source>
        <strain evidence="2">cv. Nipponbare</strain>
    </source>
</reference>
<name>Q5ZA48_ORYSJ</name>
<protein>
    <submittedName>
        <fullName evidence="1">Uncharacterized protein</fullName>
    </submittedName>
</protein>
<organism evidence="1 2">
    <name type="scientific">Oryza sativa subsp. japonica</name>
    <name type="common">Rice</name>
    <dbReference type="NCBI Taxonomy" id="39947"/>
    <lineage>
        <taxon>Eukaryota</taxon>
        <taxon>Viridiplantae</taxon>
        <taxon>Streptophyta</taxon>
        <taxon>Embryophyta</taxon>
        <taxon>Tracheophyta</taxon>
        <taxon>Spermatophyta</taxon>
        <taxon>Magnoliopsida</taxon>
        <taxon>Liliopsida</taxon>
        <taxon>Poales</taxon>
        <taxon>Poaceae</taxon>
        <taxon>BOP clade</taxon>
        <taxon>Oryzoideae</taxon>
        <taxon>Oryzeae</taxon>
        <taxon>Oryzinae</taxon>
        <taxon>Oryza</taxon>
        <taxon>Oryza sativa</taxon>
    </lineage>
</organism>
<evidence type="ECO:0000313" key="1">
    <source>
        <dbReference type="EMBL" id="BAD53475.1"/>
    </source>
</evidence>
<sequence length="170" mass="19272">MPKYVLYEVRFILKNVILKPTISSRLIHPSPSIATVPHINPFDPATAKRSGELHSGAFLPWRSASLLSLSTQHQIGTIQQLNISGNIYQANEARSQEASEMRAEEELSVIAQGVGRWSYIACTEQVASYRMAAVKRERERHRCIVPWTRRCWACGVPLESREERGQVSWV</sequence>
<gene>
    <name evidence="1" type="primary">P0501G08.14</name>
</gene>
<dbReference type="Proteomes" id="UP000000763">
    <property type="component" value="Chromosome 6"/>
</dbReference>
<evidence type="ECO:0000313" key="2">
    <source>
        <dbReference type="Proteomes" id="UP000000763"/>
    </source>
</evidence>
<dbReference type="AlphaFoldDB" id="Q5ZA48"/>
<dbReference type="EMBL" id="AP003524">
    <property type="protein sequence ID" value="BAD53475.1"/>
    <property type="molecule type" value="Genomic_DNA"/>
</dbReference>
<proteinExistence type="predicted"/>
<reference evidence="2" key="2">
    <citation type="journal article" date="2008" name="Nucleic Acids Res.">
        <title>The rice annotation project database (RAP-DB): 2008 update.</title>
        <authorList>
            <consortium name="The rice annotation project (RAP)"/>
        </authorList>
    </citation>
    <scope>GENOME REANNOTATION</scope>
    <source>
        <strain evidence="2">cv. Nipponbare</strain>
    </source>
</reference>